<dbReference type="OrthoDB" id="4008466at2"/>
<dbReference type="SUPFAM" id="SSF56317">
    <property type="entry name" value="Carbon-nitrogen hydrolase"/>
    <property type="match status" value="1"/>
</dbReference>
<proteinExistence type="inferred from homology"/>
<dbReference type="PROSITE" id="PS50263">
    <property type="entry name" value="CN_HYDROLASE"/>
    <property type="match status" value="1"/>
</dbReference>
<dbReference type="InterPro" id="IPR003010">
    <property type="entry name" value="C-N_Hydrolase"/>
</dbReference>
<dbReference type="PANTHER" id="PTHR23088:SF27">
    <property type="entry name" value="DEAMINATED GLUTATHIONE AMIDASE"/>
    <property type="match status" value="1"/>
</dbReference>
<name>H0QW23_9ACTN</name>
<organism evidence="3 4">
    <name type="scientific">Gordonia effusa NBRC 100432</name>
    <dbReference type="NCBI Taxonomy" id="1077974"/>
    <lineage>
        <taxon>Bacteria</taxon>
        <taxon>Bacillati</taxon>
        <taxon>Actinomycetota</taxon>
        <taxon>Actinomycetes</taxon>
        <taxon>Mycobacteriales</taxon>
        <taxon>Gordoniaceae</taxon>
        <taxon>Gordonia</taxon>
    </lineage>
</organism>
<dbReference type="AlphaFoldDB" id="H0QW23"/>
<dbReference type="Proteomes" id="UP000035034">
    <property type="component" value="Unassembled WGS sequence"/>
</dbReference>
<evidence type="ECO:0000313" key="3">
    <source>
        <dbReference type="EMBL" id="GAB17024.1"/>
    </source>
</evidence>
<keyword evidence="3" id="KW-0378">Hydrolase</keyword>
<dbReference type="STRING" id="1077974.GOEFS_018_00560"/>
<accession>H0QW23</accession>
<evidence type="ECO:0000259" key="2">
    <source>
        <dbReference type="PROSITE" id="PS50263"/>
    </source>
</evidence>
<evidence type="ECO:0000313" key="4">
    <source>
        <dbReference type="Proteomes" id="UP000035034"/>
    </source>
</evidence>
<dbReference type="GO" id="GO:0016787">
    <property type="term" value="F:hydrolase activity"/>
    <property type="evidence" value="ECO:0007669"/>
    <property type="project" value="UniProtKB-KW"/>
</dbReference>
<dbReference type="InterPro" id="IPR036526">
    <property type="entry name" value="C-N_Hydrolase_sf"/>
</dbReference>
<dbReference type="Pfam" id="PF00795">
    <property type="entry name" value="CN_hydrolase"/>
    <property type="match status" value="1"/>
</dbReference>
<sequence>MRIALSQGPALAITAEDNLAAITTAVRSAADVGADVLVTPEMSATGYNIGELSGQRAEPPNGPLASAISELAQRHGVAILYGYPEIGPDGNRNTVVLVGRDGMPLARHHKTHLFGELDHSLFVAGDQLVTQTRFAGLTVGLAICYEVEFPEFVRAHADAGTDVLLVPTGLMTPFDVVSRVVVPARAYENQIFVVYANRCGVENGLEYCGQSVIVGPDGVDLARAGLGETLLVADVDPHALLTGRRDNTHLADRRTDLY</sequence>
<comment type="similarity">
    <text evidence="1">Belongs to the carbon-nitrogen hydrolase superfamily. NIT1/NIT2 family.</text>
</comment>
<evidence type="ECO:0000256" key="1">
    <source>
        <dbReference type="ARBA" id="ARBA00010613"/>
    </source>
</evidence>
<dbReference type="InterPro" id="IPR044083">
    <property type="entry name" value="RamA-like"/>
</dbReference>
<reference evidence="3 4" key="1">
    <citation type="submission" date="2011-12" db="EMBL/GenBank/DDBJ databases">
        <title>Whole genome shotgun sequence of Gordonia effusa NBRC 100432.</title>
        <authorList>
            <person name="Yoshida I."/>
            <person name="Takarada H."/>
            <person name="Hosoyama A."/>
            <person name="Tsuchikane K."/>
            <person name="Katsumata H."/>
            <person name="Yamazaki S."/>
            <person name="Fujita N."/>
        </authorList>
    </citation>
    <scope>NUCLEOTIDE SEQUENCE [LARGE SCALE GENOMIC DNA]</scope>
    <source>
        <strain evidence="3 4">NBRC 100432</strain>
    </source>
</reference>
<dbReference type="EMBL" id="BAEH01000018">
    <property type="protein sequence ID" value="GAB17024.1"/>
    <property type="molecule type" value="Genomic_DNA"/>
</dbReference>
<feature type="domain" description="CN hydrolase" evidence="2">
    <location>
        <begin position="1"/>
        <end position="237"/>
    </location>
</feature>
<gene>
    <name evidence="3" type="ORF">GOEFS_018_00560</name>
</gene>
<dbReference type="Gene3D" id="3.60.110.10">
    <property type="entry name" value="Carbon-nitrogen hydrolase"/>
    <property type="match status" value="1"/>
</dbReference>
<dbReference type="eggNOG" id="COG0388">
    <property type="taxonomic scope" value="Bacteria"/>
</dbReference>
<dbReference type="CDD" id="cd07576">
    <property type="entry name" value="R-amidase_like"/>
    <property type="match status" value="1"/>
</dbReference>
<dbReference type="RefSeq" id="WP_007316362.1">
    <property type="nucleotide sequence ID" value="NZ_BAEH01000018.1"/>
</dbReference>
<keyword evidence="4" id="KW-1185">Reference proteome</keyword>
<protein>
    <submittedName>
        <fullName evidence="3">Putative hydrolase</fullName>
    </submittedName>
</protein>
<dbReference type="PANTHER" id="PTHR23088">
    <property type="entry name" value="NITRILASE-RELATED"/>
    <property type="match status" value="1"/>
</dbReference>
<comment type="caution">
    <text evidence="3">The sequence shown here is derived from an EMBL/GenBank/DDBJ whole genome shotgun (WGS) entry which is preliminary data.</text>
</comment>